<dbReference type="FunFam" id="3.30.420.10:FF:000089">
    <property type="entry name" value="Ribonuclease H"/>
    <property type="match status" value="1"/>
</dbReference>
<dbReference type="GO" id="GO:0000287">
    <property type="term" value="F:magnesium ion binding"/>
    <property type="evidence" value="ECO:0007669"/>
    <property type="project" value="UniProtKB-UniRule"/>
</dbReference>
<feature type="domain" description="RNase H type-1" evidence="12">
    <location>
        <begin position="5"/>
        <end position="146"/>
    </location>
</feature>
<dbReference type="Pfam" id="PF00075">
    <property type="entry name" value="RNase_H"/>
    <property type="match status" value="1"/>
</dbReference>
<evidence type="ECO:0000256" key="5">
    <source>
        <dbReference type="ARBA" id="ARBA00012180"/>
    </source>
</evidence>
<feature type="binding site" evidence="11">
    <location>
        <position position="14"/>
    </location>
    <ligand>
        <name>Mg(2+)</name>
        <dbReference type="ChEBI" id="CHEBI:18420"/>
        <label>2</label>
    </ligand>
</feature>
<comment type="cofactor">
    <cofactor evidence="11">
        <name>Mg(2+)</name>
        <dbReference type="ChEBI" id="CHEBI:18420"/>
    </cofactor>
    <text evidence="11">Binds 1 Mg(2+) ion per subunit. May bind a second metal ion at a regulatory site, or after substrate binding.</text>
</comment>
<keyword evidence="6 11" id="KW-0540">Nuclease</keyword>
<evidence type="ECO:0000256" key="3">
    <source>
        <dbReference type="ARBA" id="ARBA00005300"/>
    </source>
</evidence>
<evidence type="ECO:0000256" key="9">
    <source>
        <dbReference type="ARBA" id="ARBA00022801"/>
    </source>
</evidence>
<feature type="binding site" evidence="11">
    <location>
        <position position="14"/>
    </location>
    <ligand>
        <name>Mg(2+)</name>
        <dbReference type="ChEBI" id="CHEBI:18420"/>
        <label>1</label>
    </ligand>
</feature>
<evidence type="ECO:0000256" key="7">
    <source>
        <dbReference type="ARBA" id="ARBA00022723"/>
    </source>
</evidence>
<dbReference type="GO" id="GO:0004523">
    <property type="term" value="F:RNA-DNA hybrid ribonuclease activity"/>
    <property type="evidence" value="ECO:0007669"/>
    <property type="project" value="UniProtKB-UniRule"/>
</dbReference>
<comment type="caution">
    <text evidence="13">The sequence shown here is derived from an EMBL/GenBank/DDBJ whole genome shotgun (WGS) entry which is preliminary data.</text>
</comment>
<feature type="binding site" evidence="11">
    <location>
        <position position="74"/>
    </location>
    <ligand>
        <name>Mg(2+)</name>
        <dbReference type="ChEBI" id="CHEBI:18420"/>
        <label>1</label>
    </ligand>
</feature>
<reference evidence="13 14" key="1">
    <citation type="submission" date="2020-07" db="EMBL/GenBank/DDBJ databases">
        <title>Sequencing the genomes of 1000 actinobacteria strains.</title>
        <authorList>
            <person name="Klenk H.-P."/>
        </authorList>
    </citation>
    <scope>NUCLEOTIDE SEQUENCE [LARGE SCALE GENOMIC DNA]</scope>
    <source>
        <strain evidence="13 14">DSM 19970</strain>
    </source>
</reference>
<dbReference type="EMBL" id="JACBZO010000001">
    <property type="protein sequence ID" value="NYI40893.1"/>
    <property type="molecule type" value="Genomic_DNA"/>
</dbReference>
<keyword evidence="7 11" id="KW-0479">Metal-binding</keyword>
<dbReference type="Gene3D" id="3.30.420.10">
    <property type="entry name" value="Ribonuclease H-like superfamily/Ribonuclease H"/>
    <property type="match status" value="1"/>
</dbReference>
<dbReference type="PANTHER" id="PTHR10642">
    <property type="entry name" value="RIBONUCLEASE H1"/>
    <property type="match status" value="1"/>
</dbReference>
<protein>
    <recommendedName>
        <fullName evidence="5 11">Ribonuclease H</fullName>
        <shortName evidence="11">RNase H</shortName>
        <ecNumber evidence="5 11">3.1.26.4</ecNumber>
    </recommendedName>
</protein>
<dbReference type="InterPro" id="IPR022892">
    <property type="entry name" value="RNaseHI"/>
</dbReference>
<dbReference type="PANTHER" id="PTHR10642:SF26">
    <property type="entry name" value="RIBONUCLEASE H1"/>
    <property type="match status" value="1"/>
</dbReference>
<dbReference type="HAMAP" id="MF_00042">
    <property type="entry name" value="RNase_H"/>
    <property type="match status" value="1"/>
</dbReference>
<dbReference type="CDD" id="cd09278">
    <property type="entry name" value="RNase_HI_prokaryote_like"/>
    <property type="match status" value="1"/>
</dbReference>
<dbReference type="GO" id="GO:0005737">
    <property type="term" value="C:cytoplasm"/>
    <property type="evidence" value="ECO:0007669"/>
    <property type="project" value="UniProtKB-SubCell"/>
</dbReference>
<dbReference type="InterPro" id="IPR002156">
    <property type="entry name" value="RNaseH_domain"/>
</dbReference>
<gene>
    <name evidence="11" type="primary">rnhA</name>
    <name evidence="13" type="ORF">BKA03_001012</name>
</gene>
<dbReference type="PROSITE" id="PS50879">
    <property type="entry name" value="RNASE_H_1"/>
    <property type="match status" value="1"/>
</dbReference>
<keyword evidence="11" id="KW-0963">Cytoplasm</keyword>
<evidence type="ECO:0000259" key="12">
    <source>
        <dbReference type="PROSITE" id="PS50879"/>
    </source>
</evidence>
<dbReference type="EC" id="3.1.26.4" evidence="5 11"/>
<dbReference type="GO" id="GO:0003676">
    <property type="term" value="F:nucleic acid binding"/>
    <property type="evidence" value="ECO:0007669"/>
    <property type="project" value="InterPro"/>
</dbReference>
<evidence type="ECO:0000256" key="10">
    <source>
        <dbReference type="ARBA" id="ARBA00022842"/>
    </source>
</evidence>
<keyword evidence="8 11" id="KW-0255">Endonuclease</keyword>
<evidence type="ECO:0000256" key="8">
    <source>
        <dbReference type="ARBA" id="ARBA00022759"/>
    </source>
</evidence>
<comment type="subcellular location">
    <subcellularLocation>
        <location evidence="11">Cytoplasm</location>
    </subcellularLocation>
</comment>
<feature type="binding site" evidence="11">
    <location>
        <position position="52"/>
    </location>
    <ligand>
        <name>Mg(2+)</name>
        <dbReference type="ChEBI" id="CHEBI:18420"/>
        <label>1</label>
    </ligand>
</feature>
<dbReference type="NCBIfam" id="NF001236">
    <property type="entry name" value="PRK00203.1"/>
    <property type="match status" value="1"/>
</dbReference>
<dbReference type="AlphaFoldDB" id="A0A7Y9ZAA9"/>
<evidence type="ECO:0000256" key="2">
    <source>
        <dbReference type="ARBA" id="ARBA00004065"/>
    </source>
</evidence>
<organism evidence="13 14">
    <name type="scientific">Demequina lutea</name>
    <dbReference type="NCBI Taxonomy" id="431489"/>
    <lineage>
        <taxon>Bacteria</taxon>
        <taxon>Bacillati</taxon>
        <taxon>Actinomycetota</taxon>
        <taxon>Actinomycetes</taxon>
        <taxon>Micrococcales</taxon>
        <taxon>Demequinaceae</taxon>
        <taxon>Demequina</taxon>
    </lineage>
</organism>
<dbReference type="GO" id="GO:0043137">
    <property type="term" value="P:DNA replication, removal of RNA primer"/>
    <property type="evidence" value="ECO:0007669"/>
    <property type="project" value="TreeGrafter"/>
</dbReference>
<evidence type="ECO:0000256" key="11">
    <source>
        <dbReference type="HAMAP-Rule" id="MF_00042"/>
    </source>
</evidence>
<comment type="function">
    <text evidence="2 11">Endonuclease that specifically degrades the RNA of RNA-DNA hybrids.</text>
</comment>
<evidence type="ECO:0000256" key="4">
    <source>
        <dbReference type="ARBA" id="ARBA00011245"/>
    </source>
</evidence>
<evidence type="ECO:0000313" key="13">
    <source>
        <dbReference type="EMBL" id="NYI40893.1"/>
    </source>
</evidence>
<dbReference type="Proteomes" id="UP000547973">
    <property type="component" value="Unassembled WGS sequence"/>
</dbReference>
<evidence type="ECO:0000256" key="6">
    <source>
        <dbReference type="ARBA" id="ARBA00022722"/>
    </source>
</evidence>
<keyword evidence="10 11" id="KW-0460">Magnesium</keyword>
<dbReference type="InterPro" id="IPR036397">
    <property type="entry name" value="RNaseH_sf"/>
</dbReference>
<feature type="binding site" evidence="11">
    <location>
        <position position="138"/>
    </location>
    <ligand>
        <name>Mg(2+)</name>
        <dbReference type="ChEBI" id="CHEBI:18420"/>
        <label>2</label>
    </ligand>
</feature>
<comment type="subunit">
    <text evidence="4 11">Monomer.</text>
</comment>
<evidence type="ECO:0000256" key="1">
    <source>
        <dbReference type="ARBA" id="ARBA00000077"/>
    </source>
</evidence>
<dbReference type="SUPFAM" id="SSF53098">
    <property type="entry name" value="Ribonuclease H-like"/>
    <property type="match status" value="1"/>
</dbReference>
<sequence>MTEEAKPQVDMWTDGACKGNPGVGGWGAWMRSNGHERELCGGDLLTTNNKMELTAVIEGLKALTQRCDVTLHVDSTYVMQGVKSWMAGWKRNGWRTSDKKPVKNQELWQALDAQVARHDVTWVWVKGHAGDPGNERADELANKGVDQVRAGL</sequence>
<evidence type="ECO:0000313" key="14">
    <source>
        <dbReference type="Proteomes" id="UP000547973"/>
    </source>
</evidence>
<name>A0A7Y9ZAA9_9MICO</name>
<dbReference type="InterPro" id="IPR050092">
    <property type="entry name" value="RNase_H"/>
</dbReference>
<comment type="similarity">
    <text evidence="3 11">Belongs to the RNase H family.</text>
</comment>
<keyword evidence="9 11" id="KW-0378">Hydrolase</keyword>
<dbReference type="InterPro" id="IPR012337">
    <property type="entry name" value="RNaseH-like_sf"/>
</dbReference>
<accession>A0A7Y9ZAA9</accession>
<comment type="catalytic activity">
    <reaction evidence="1 11">
        <text>Endonucleolytic cleavage to 5'-phosphomonoester.</text>
        <dbReference type="EC" id="3.1.26.4"/>
    </reaction>
</comment>
<keyword evidence="14" id="KW-1185">Reference proteome</keyword>
<proteinExistence type="inferred from homology"/>